<dbReference type="PROSITE" id="PS50088">
    <property type="entry name" value="ANK_REPEAT"/>
    <property type="match status" value="2"/>
</dbReference>
<dbReference type="InterPro" id="IPR002110">
    <property type="entry name" value="Ankyrin_rpt"/>
</dbReference>
<dbReference type="SUPFAM" id="SSF48403">
    <property type="entry name" value="Ankyrin repeat"/>
    <property type="match status" value="3"/>
</dbReference>
<feature type="repeat" description="ANK" evidence="3">
    <location>
        <begin position="820"/>
        <end position="852"/>
    </location>
</feature>
<dbReference type="InterPro" id="IPR051165">
    <property type="entry name" value="Multifunctional_ANK_Repeat"/>
</dbReference>
<name>A0A267GVX5_9PLAT</name>
<dbReference type="PANTHER" id="PTHR24123:SF33">
    <property type="entry name" value="PROTEIN HOS4"/>
    <property type="match status" value="1"/>
</dbReference>
<proteinExistence type="predicted"/>
<comment type="caution">
    <text evidence="4">The sequence shown here is derived from an EMBL/GenBank/DDBJ whole genome shotgun (WGS) entry which is preliminary data.</text>
</comment>
<evidence type="ECO:0000313" key="5">
    <source>
        <dbReference type="Proteomes" id="UP000215902"/>
    </source>
</evidence>
<dbReference type="OrthoDB" id="7464126at2759"/>
<dbReference type="Pfam" id="PF12796">
    <property type="entry name" value="Ank_2"/>
    <property type="match status" value="6"/>
</dbReference>
<keyword evidence="5" id="KW-1185">Reference proteome</keyword>
<dbReference type="InterPro" id="IPR036770">
    <property type="entry name" value="Ankyrin_rpt-contain_sf"/>
</dbReference>
<reference evidence="4 5" key="1">
    <citation type="submission" date="2017-06" db="EMBL/GenBank/DDBJ databases">
        <title>A platform for efficient transgenesis in Macrostomum lignano, a flatworm model organism for stem cell research.</title>
        <authorList>
            <person name="Berezikov E."/>
        </authorList>
    </citation>
    <scope>NUCLEOTIDE SEQUENCE [LARGE SCALE GENOMIC DNA]</scope>
    <source>
        <strain evidence="4">DV1</strain>
        <tissue evidence="4">Whole organism</tissue>
    </source>
</reference>
<evidence type="ECO:0000256" key="2">
    <source>
        <dbReference type="ARBA" id="ARBA00023043"/>
    </source>
</evidence>
<dbReference type="STRING" id="282301.A0A267GVX5"/>
<dbReference type="Proteomes" id="UP000215902">
    <property type="component" value="Unassembled WGS sequence"/>
</dbReference>
<gene>
    <name evidence="4" type="ORF">BOX15_Mlig010736g1</name>
</gene>
<feature type="repeat" description="ANK" evidence="3">
    <location>
        <begin position="787"/>
        <end position="819"/>
    </location>
</feature>
<evidence type="ECO:0000256" key="1">
    <source>
        <dbReference type="ARBA" id="ARBA00022737"/>
    </source>
</evidence>
<dbReference type="Gene3D" id="1.10.1410.40">
    <property type="match status" value="1"/>
</dbReference>
<evidence type="ECO:0000256" key="3">
    <source>
        <dbReference type="PROSITE-ProRule" id="PRU00023"/>
    </source>
</evidence>
<dbReference type="SMART" id="SM00248">
    <property type="entry name" value="ANK"/>
    <property type="match status" value="20"/>
</dbReference>
<keyword evidence="2 3" id="KW-0040">ANK repeat</keyword>
<sequence length="1384" mass="153536">MGQHLSVSNFVPTHRAVTSGNIAAVIAQLQLCPLQTWKTQFCIENIGLAAEHGQLEVIKLLLPNVADETKRDDCCIKAAESAARNGYSEIVSFLVPKVADQTKRDDCCIKAAECAARNGHFNIVKLLFPTVVDQTKIDDWCIDAAIYASRNNEWEVVKFLVHRIAVEISLPINGELQVIKILVATVADQTKIDDWCIDAAIYAARYNQWEDVKFLVPKVADQTKRVDFCIDAAESAARIGHLEIVKFLVQTVDDQTKKDDSCIQSVQSAAFNGHLEVVKFLVQTVADQTKKDDLCIQAAKSAAFNGQWEVVKFLVQTVADQTKKDDFCIQAAKSAAMEGHLEVVKFLIQTVADITKKDDLCIQAAQVAARNCHLEVVKFLVQTVADQTKKDDFCIQAAQVAARNCHLEVVKFLVQTVADQTKKDDFCIQAAQVAARNGHLEVVKFLVQTVDDQTKKDDLCIQAAKSAAFNGQWEVVKFLVQTVADQTKKDDFCIQAAKSAAMEGHLEVVKFIVQTVADQTKKDDFCIQAAKSAAIFGQWEVVKFLIQTVADITKKDDLCIQAAQVAARNCHLEVVKFLVQTVADQTKKDDFCIQAAQVAARNCHLEVVKFLVQTVADQTKKDDFCIQAAQVAARNGHLEVVKFLVQTVADQTKKDDFCIQAAESAAMKGQLEVVKFLISCFSSSDQRAYFCFQCAVKACSRLHEDVVSFLGLEPDWLFQSSAILSFTAAMAIEGRNSVLTDTLSRMQPAHITQLLRLSISQRHVALAVTLINDERVSTGHVDLPDSTGATALMLAADAGYHELIEKLIDLGASVRAEDSQGRTALSRACEAGHARAAKALLDRGADASHRDGRGQTCEQVAQRFEQRQVLRLLDPTGAGSPEALQAAAHRYDSGLHRLSDDSHQDTVLPRLPRSSRLSEELHRLLSDAGFTEQRAKCQQRLADWLEGVARILTEDDRQMTGSYAEGWANSLVQVNGRTAADSDIDWTVLVAGQEFHLEGGCGGSYGSCIEAARLQVKEGHAQVPVGAGSQPAVTATACGVRPAQDTCHAIDCCSSFCKDRMKELLGYSVPVHLVRATRPNETNELRVSFSFQEKRIMRRLSTVQGQLFTLIKFIFKRHLPLTLDTPGLKTYHAKTLLFTMLEKHGTDPGTEAWQPHNLIALLKESLDMMLSFIHSSSSPDECMPHFFMPDAPLYFKNAGIGGDFDNTKARVRDRLCELRSDIGGVVEHLRRLVRPMQSEKFYFHPFTLLPLTAPPAATEIRKEFTQTLFTARLSQPLSSHLYVNFRCLSWSLQAELLCNRAPAIAFDHWIEQLLGDPDSDELLGDPDLEELLTLAHYSDCRKHVELSLQQIEMIEKDRRVAMETQDENRIGWVREKLERLDAAA</sequence>
<dbReference type="PROSITE" id="PS50297">
    <property type="entry name" value="ANK_REP_REGION"/>
    <property type="match status" value="2"/>
</dbReference>
<dbReference type="PANTHER" id="PTHR24123">
    <property type="entry name" value="ANKYRIN REPEAT-CONTAINING"/>
    <property type="match status" value="1"/>
</dbReference>
<keyword evidence="1" id="KW-0677">Repeat</keyword>
<organism evidence="4 5">
    <name type="scientific">Macrostomum lignano</name>
    <dbReference type="NCBI Taxonomy" id="282301"/>
    <lineage>
        <taxon>Eukaryota</taxon>
        <taxon>Metazoa</taxon>
        <taxon>Spiralia</taxon>
        <taxon>Lophotrochozoa</taxon>
        <taxon>Platyhelminthes</taxon>
        <taxon>Rhabditophora</taxon>
        <taxon>Macrostomorpha</taxon>
        <taxon>Macrostomida</taxon>
        <taxon>Macrostomidae</taxon>
        <taxon>Macrostomum</taxon>
    </lineage>
</organism>
<accession>A0A267GVX5</accession>
<dbReference type="Gene3D" id="1.25.40.20">
    <property type="entry name" value="Ankyrin repeat-containing domain"/>
    <property type="match status" value="3"/>
</dbReference>
<dbReference type="EMBL" id="NIVC01000143">
    <property type="protein sequence ID" value="PAA89614.1"/>
    <property type="molecule type" value="Genomic_DNA"/>
</dbReference>
<evidence type="ECO:0000313" key="4">
    <source>
        <dbReference type="EMBL" id="PAA89614.1"/>
    </source>
</evidence>
<protein>
    <submittedName>
        <fullName evidence="4">Uncharacterized protein</fullName>
    </submittedName>
</protein>